<dbReference type="AlphaFoldDB" id="A0A7U3ZL99"/>
<reference evidence="3" key="1">
    <citation type="submission" date="2011-06" db="EMBL/GenBank/DDBJ databases">
        <title>The complete genome of chromosome of Runella slithyformis DSM 19594.</title>
        <authorList>
            <consortium name="US DOE Joint Genome Institute (JGI-PGF)"/>
            <person name="Lucas S."/>
            <person name="Han J."/>
            <person name="Lapidus A."/>
            <person name="Bruce D."/>
            <person name="Goodwin L."/>
            <person name="Pitluck S."/>
            <person name="Peters L."/>
            <person name="Kyrpides N."/>
            <person name="Mavromatis K."/>
            <person name="Ivanova N."/>
            <person name="Ovchinnikova G."/>
            <person name="Zhang X."/>
            <person name="Misra M."/>
            <person name="Detter J.C."/>
            <person name="Tapia R."/>
            <person name="Han C."/>
            <person name="Land M."/>
            <person name="Hauser L."/>
            <person name="Markowitz V."/>
            <person name="Cheng J.-F."/>
            <person name="Hugenholtz P."/>
            <person name="Woyke T."/>
            <person name="Wu D."/>
            <person name="Tindall B."/>
            <person name="Faehrich R."/>
            <person name="Brambilla E."/>
            <person name="Klenk H.-P."/>
            <person name="Eisen J.A."/>
        </authorList>
    </citation>
    <scope>NUCLEOTIDE SEQUENCE [LARGE SCALE GENOMIC DNA]</scope>
    <source>
        <strain evidence="3">ATCC 29530 / DSM 19594 / LMG 11500 / NCIMB 11436 / LSU 4</strain>
    </source>
</reference>
<feature type="domain" description="RNA polymerase alpha subunit C-terminal" evidence="1">
    <location>
        <begin position="81"/>
        <end position="128"/>
    </location>
</feature>
<evidence type="ECO:0000313" key="2">
    <source>
        <dbReference type="EMBL" id="AEI49292.1"/>
    </source>
</evidence>
<dbReference type="GO" id="GO:0006351">
    <property type="term" value="P:DNA-templated transcription"/>
    <property type="evidence" value="ECO:0007669"/>
    <property type="project" value="InterPro"/>
</dbReference>
<dbReference type="GO" id="GO:0003677">
    <property type="term" value="F:DNA binding"/>
    <property type="evidence" value="ECO:0007669"/>
    <property type="project" value="InterPro"/>
</dbReference>
<dbReference type="Pfam" id="PF03118">
    <property type="entry name" value="RNA_pol_A_CTD"/>
    <property type="match status" value="1"/>
</dbReference>
<gene>
    <name evidence="2" type="ordered locus">Runsl_2904</name>
</gene>
<dbReference type="Gene3D" id="1.10.150.20">
    <property type="entry name" value="5' to 3' exonuclease, C-terminal subdomain"/>
    <property type="match status" value="1"/>
</dbReference>
<dbReference type="KEGG" id="rsi:Runsl_2904"/>
<accession>A0A7U3ZL99</accession>
<sequence length="243" mass="28105">MDLLTVKSTSLALFTVYKNLPKEVQNEFQLLLKEEKQTIETPKPEPQTYYGLYFKSWDTDLDTPRLLRSTIGVLNICGIVSIRSYNSLKRSGYFFIEDIMKEYKEKGHLRFIEHCGKKTEAEILATIQRFYTLKEQPEELFQNSELSEEVKFALTSFLRPARNNFSIPVEETSLSKKAIADAHYKGLTTINDLLDYYELFRTFGDYMYNKSDKGVTDKELLTFCLSYLTPQSLGSEDGGSDSY</sequence>
<dbReference type="GO" id="GO:0003899">
    <property type="term" value="F:DNA-directed RNA polymerase activity"/>
    <property type="evidence" value="ECO:0007669"/>
    <property type="project" value="InterPro"/>
</dbReference>
<dbReference type="RefSeq" id="WP_013928601.1">
    <property type="nucleotide sequence ID" value="NC_015703.1"/>
</dbReference>
<keyword evidence="3" id="KW-1185">Reference proteome</keyword>
<evidence type="ECO:0000259" key="1">
    <source>
        <dbReference type="Pfam" id="PF03118"/>
    </source>
</evidence>
<dbReference type="InterPro" id="IPR011260">
    <property type="entry name" value="RNAP_asu_C"/>
</dbReference>
<name>A0A7U3ZL99_RUNSL</name>
<protein>
    <recommendedName>
        <fullName evidence="1">RNA polymerase alpha subunit C-terminal domain-containing protein</fullName>
    </recommendedName>
</protein>
<evidence type="ECO:0000313" key="3">
    <source>
        <dbReference type="Proteomes" id="UP000000493"/>
    </source>
</evidence>
<organism evidence="2 3">
    <name type="scientific">Runella slithyformis (strain ATCC 29530 / DSM 19594 / LMG 11500 / NCIMB 11436 / LSU 4)</name>
    <dbReference type="NCBI Taxonomy" id="761193"/>
    <lineage>
        <taxon>Bacteria</taxon>
        <taxon>Pseudomonadati</taxon>
        <taxon>Bacteroidota</taxon>
        <taxon>Cytophagia</taxon>
        <taxon>Cytophagales</taxon>
        <taxon>Spirosomataceae</taxon>
        <taxon>Runella</taxon>
    </lineage>
</organism>
<dbReference type="EMBL" id="CP002859">
    <property type="protein sequence ID" value="AEI49292.1"/>
    <property type="molecule type" value="Genomic_DNA"/>
</dbReference>
<reference evidence="2 3" key="2">
    <citation type="journal article" date="2012" name="Stand. Genomic Sci.">
        <title>Complete genome sequence of the aquatic bacterium Runella slithyformis type strain (LSU 4(T)).</title>
        <authorList>
            <person name="Copeland A."/>
            <person name="Zhang X."/>
            <person name="Misra M."/>
            <person name="Lapidus A."/>
            <person name="Nolan M."/>
            <person name="Lucas S."/>
            <person name="Deshpande S."/>
            <person name="Cheng J.F."/>
            <person name="Tapia R."/>
            <person name="Goodwin L.A."/>
            <person name="Pitluck S."/>
            <person name="Liolios K."/>
            <person name="Pagani I."/>
            <person name="Ivanova N."/>
            <person name="Mikhailova N."/>
            <person name="Pati A."/>
            <person name="Chen A."/>
            <person name="Palaniappan K."/>
            <person name="Land M."/>
            <person name="Hauser L."/>
            <person name="Pan C."/>
            <person name="Jeffries C.D."/>
            <person name="Detter J.C."/>
            <person name="Brambilla E.M."/>
            <person name="Rohde M."/>
            <person name="Djao O.D."/>
            <person name="Goker M."/>
            <person name="Sikorski J."/>
            <person name="Tindall B.J."/>
            <person name="Woyke T."/>
            <person name="Bristow J."/>
            <person name="Eisen J.A."/>
            <person name="Markowitz V."/>
            <person name="Hugenholtz P."/>
            <person name="Kyrpides N.C."/>
            <person name="Klenk H.P."/>
            <person name="Mavromatis K."/>
        </authorList>
    </citation>
    <scope>NUCLEOTIDE SEQUENCE [LARGE SCALE GENOMIC DNA]</scope>
    <source>
        <strain evidence="3">ATCC 29530 / DSM 19594 / LMG 11500 / NCIMB 11436 / LSU 4</strain>
    </source>
</reference>
<dbReference type="Proteomes" id="UP000000493">
    <property type="component" value="Chromosome"/>
</dbReference>
<proteinExistence type="predicted"/>